<dbReference type="InterPro" id="IPR001223">
    <property type="entry name" value="Glyco_hydro18_cat"/>
</dbReference>
<dbReference type="FunFam" id="3.20.20.80:FF:000007">
    <property type="entry name" value="Acidic mammalian chitinase"/>
    <property type="match status" value="1"/>
</dbReference>
<dbReference type="Gene3D" id="3.20.20.80">
    <property type="entry name" value="Glycosidases"/>
    <property type="match status" value="1"/>
</dbReference>
<accession>A0AAN9BRX6</accession>
<evidence type="ECO:0000256" key="2">
    <source>
        <dbReference type="ARBA" id="ARBA00022801"/>
    </source>
</evidence>
<feature type="domain" description="GH18" evidence="8">
    <location>
        <begin position="28"/>
        <end position="397"/>
    </location>
</feature>
<evidence type="ECO:0000256" key="7">
    <source>
        <dbReference type="SAM" id="SignalP"/>
    </source>
</evidence>
<dbReference type="SUPFAM" id="SSF54556">
    <property type="entry name" value="Chitinase insertion domain"/>
    <property type="match status" value="1"/>
</dbReference>
<evidence type="ECO:0000259" key="8">
    <source>
        <dbReference type="PROSITE" id="PS51910"/>
    </source>
</evidence>
<dbReference type="PANTHER" id="PTHR11177">
    <property type="entry name" value="CHITINASE"/>
    <property type="match status" value="1"/>
</dbReference>
<dbReference type="PROSITE" id="PS01095">
    <property type="entry name" value="GH18_1"/>
    <property type="match status" value="1"/>
</dbReference>
<proteinExistence type="inferred from homology"/>
<dbReference type="PROSITE" id="PS51257">
    <property type="entry name" value="PROKAR_LIPOPROTEIN"/>
    <property type="match status" value="1"/>
</dbReference>
<evidence type="ECO:0000256" key="5">
    <source>
        <dbReference type="RuleBase" id="RU000489"/>
    </source>
</evidence>
<dbReference type="Pfam" id="PF00704">
    <property type="entry name" value="Glyco_hydro_18"/>
    <property type="match status" value="1"/>
</dbReference>
<dbReference type="GO" id="GO:0005975">
    <property type="term" value="P:carbohydrate metabolic process"/>
    <property type="evidence" value="ECO:0007669"/>
    <property type="project" value="InterPro"/>
</dbReference>
<evidence type="ECO:0000256" key="1">
    <source>
        <dbReference type="ARBA" id="ARBA00022729"/>
    </source>
</evidence>
<dbReference type="GO" id="GO:0004568">
    <property type="term" value="F:chitinase activity"/>
    <property type="evidence" value="ECO:0007669"/>
    <property type="project" value="UniProtKB-ARBA"/>
</dbReference>
<keyword evidence="3" id="KW-1015">Disulfide bond</keyword>
<name>A0AAN9BRX6_9CAEN</name>
<dbReference type="InterPro" id="IPR050314">
    <property type="entry name" value="Glycosyl_Hydrlase_18"/>
</dbReference>
<dbReference type="SMART" id="SM00636">
    <property type="entry name" value="Glyco_18"/>
    <property type="match status" value="1"/>
</dbReference>
<dbReference type="PANTHER" id="PTHR11177:SF317">
    <property type="entry name" value="CHITINASE 12-RELATED"/>
    <property type="match status" value="1"/>
</dbReference>
<dbReference type="Proteomes" id="UP001374579">
    <property type="component" value="Unassembled WGS sequence"/>
</dbReference>
<evidence type="ECO:0000313" key="9">
    <source>
        <dbReference type="EMBL" id="KAK7111416.1"/>
    </source>
</evidence>
<feature type="chain" id="PRO_5042872610" description="GH18 domain-containing protein" evidence="7">
    <location>
        <begin position="20"/>
        <end position="398"/>
    </location>
</feature>
<dbReference type="Gene3D" id="3.10.50.10">
    <property type="match status" value="1"/>
</dbReference>
<organism evidence="9 10">
    <name type="scientific">Littorina saxatilis</name>
    <dbReference type="NCBI Taxonomy" id="31220"/>
    <lineage>
        <taxon>Eukaryota</taxon>
        <taxon>Metazoa</taxon>
        <taxon>Spiralia</taxon>
        <taxon>Lophotrochozoa</taxon>
        <taxon>Mollusca</taxon>
        <taxon>Gastropoda</taxon>
        <taxon>Caenogastropoda</taxon>
        <taxon>Littorinimorpha</taxon>
        <taxon>Littorinoidea</taxon>
        <taxon>Littorinidae</taxon>
        <taxon>Littorina</taxon>
    </lineage>
</organism>
<dbReference type="InterPro" id="IPR017853">
    <property type="entry name" value="GH"/>
</dbReference>
<dbReference type="FunFam" id="3.10.50.10:FF:000001">
    <property type="entry name" value="Chitinase 3-like 1"/>
    <property type="match status" value="1"/>
</dbReference>
<dbReference type="AlphaFoldDB" id="A0AAN9BRX6"/>
<dbReference type="InterPro" id="IPR029070">
    <property type="entry name" value="Chitinase_insertion_sf"/>
</dbReference>
<dbReference type="GO" id="GO:0005576">
    <property type="term" value="C:extracellular region"/>
    <property type="evidence" value="ECO:0007669"/>
    <property type="project" value="TreeGrafter"/>
</dbReference>
<reference evidence="9 10" key="1">
    <citation type="submission" date="2024-02" db="EMBL/GenBank/DDBJ databases">
        <title>Chromosome-scale genome assembly of the rough periwinkle Littorina saxatilis.</title>
        <authorList>
            <person name="De Jode A."/>
            <person name="Faria R."/>
            <person name="Formenti G."/>
            <person name="Sims Y."/>
            <person name="Smith T.P."/>
            <person name="Tracey A."/>
            <person name="Wood J.M.D."/>
            <person name="Zagrodzka Z.B."/>
            <person name="Johannesson K."/>
            <person name="Butlin R.K."/>
            <person name="Leder E.H."/>
        </authorList>
    </citation>
    <scope>NUCLEOTIDE SEQUENCE [LARGE SCALE GENOMIC DNA]</scope>
    <source>
        <strain evidence="9">Snail1</strain>
        <tissue evidence="9">Muscle</tissue>
    </source>
</reference>
<keyword evidence="10" id="KW-1185">Reference proteome</keyword>
<evidence type="ECO:0000313" key="10">
    <source>
        <dbReference type="Proteomes" id="UP001374579"/>
    </source>
</evidence>
<feature type="signal peptide" evidence="7">
    <location>
        <begin position="1"/>
        <end position="19"/>
    </location>
</feature>
<keyword evidence="1 7" id="KW-0732">Signal</keyword>
<keyword evidence="2 5" id="KW-0378">Hydrolase</keyword>
<dbReference type="InterPro" id="IPR001579">
    <property type="entry name" value="Glyco_hydro_18_chit_AS"/>
</dbReference>
<dbReference type="EMBL" id="JBAMIC010000002">
    <property type="protein sequence ID" value="KAK7111416.1"/>
    <property type="molecule type" value="Genomic_DNA"/>
</dbReference>
<dbReference type="CDD" id="cd02872">
    <property type="entry name" value="GH18_chitolectin_chitotriosidase"/>
    <property type="match status" value="1"/>
</dbReference>
<sequence length="398" mass="43836">MLNMARMFSQVTVITLAVAALLAVSGCQRRVCYYTNWSQYRNGDASFFPEDIDTSLCSHVIFAFAKLDGNHLTNFEWNDLSTKWSKGMYERFNDRKNNQTHLKTLLAVGGWKMGSGPFTAMVATEASRQDFVNHSIAFLTKHGFDGLDLDWEYPANRGSPAGDKQKFTALVKQLRTTYDAYAASSGKTLLLTAAVAAGKGKIDTAYEVAKIAADLDFINLMTYDLHGGWETKTAPHSPLYSHPSDEVDLNMDWAAGYWMELGTPKDKLVIGVPLYGRTFTLTSSDTSLGAPASGAGTAGPYTNEGGILAYYEVCTQLSSADVSEVIPEMKVPYMVKGDQWIGYEDATSLREKVKYIKSNGYGGVMAWALPLDDFDGKFCGQGRYPLWSAVNDECKKHA</sequence>
<protein>
    <recommendedName>
        <fullName evidence="8">GH18 domain-containing protein</fullName>
    </recommendedName>
</protein>
<comment type="caution">
    <text evidence="9">The sequence shown here is derived from an EMBL/GenBank/DDBJ whole genome shotgun (WGS) entry which is preliminary data.</text>
</comment>
<dbReference type="GO" id="GO:0006032">
    <property type="term" value="P:chitin catabolic process"/>
    <property type="evidence" value="ECO:0007669"/>
    <property type="project" value="TreeGrafter"/>
</dbReference>
<keyword evidence="4 5" id="KW-0326">Glycosidase</keyword>
<dbReference type="InterPro" id="IPR011583">
    <property type="entry name" value="Chitinase_II/V-like_cat"/>
</dbReference>
<comment type="similarity">
    <text evidence="6">Belongs to the glycosyl hydrolase 18 family.</text>
</comment>
<evidence type="ECO:0000256" key="6">
    <source>
        <dbReference type="RuleBase" id="RU004453"/>
    </source>
</evidence>
<dbReference type="SUPFAM" id="SSF51445">
    <property type="entry name" value="(Trans)glycosidases"/>
    <property type="match status" value="1"/>
</dbReference>
<gene>
    <name evidence="9" type="ORF">V1264_011051</name>
</gene>
<evidence type="ECO:0000256" key="3">
    <source>
        <dbReference type="ARBA" id="ARBA00023157"/>
    </source>
</evidence>
<dbReference type="PROSITE" id="PS51910">
    <property type="entry name" value="GH18_2"/>
    <property type="match status" value="1"/>
</dbReference>
<evidence type="ECO:0000256" key="4">
    <source>
        <dbReference type="ARBA" id="ARBA00023295"/>
    </source>
</evidence>
<dbReference type="GO" id="GO:0008061">
    <property type="term" value="F:chitin binding"/>
    <property type="evidence" value="ECO:0007669"/>
    <property type="project" value="InterPro"/>
</dbReference>